<dbReference type="PANTHER" id="PTHR13390">
    <property type="entry name" value="LIPASE"/>
    <property type="match status" value="1"/>
</dbReference>
<comment type="catalytic activity">
    <reaction evidence="8">
        <text>a cholesterol ester + H2O = cholesterol + a fatty acid + H(+)</text>
        <dbReference type="Rhea" id="RHEA:36403"/>
        <dbReference type="ChEBI" id="CHEBI:15377"/>
        <dbReference type="ChEBI" id="CHEBI:15378"/>
        <dbReference type="ChEBI" id="CHEBI:16113"/>
        <dbReference type="ChEBI" id="CHEBI:17002"/>
        <dbReference type="ChEBI" id="CHEBI:28868"/>
        <dbReference type="EC" id="3.1.1.13"/>
    </reaction>
    <physiologicalReaction direction="left-to-right" evidence="8">
        <dbReference type="Rhea" id="RHEA:36404"/>
    </physiologicalReaction>
</comment>
<dbReference type="InterPro" id="IPR019363">
    <property type="entry name" value="LDAH"/>
</dbReference>
<keyword evidence="4" id="KW-0551">Lipid droplet</keyword>
<protein>
    <recommendedName>
        <fullName evidence="3">Lipid droplet-associated hydrolase</fullName>
        <ecNumber evidence="7">3.1.1.13</ecNumber>
    </recommendedName>
    <alternativeName>
        <fullName evidence="6">Lipid droplet-associated serine hydrolase</fullName>
    </alternativeName>
</protein>
<accession>A0A0L7R2M2</accession>
<feature type="transmembrane region" description="Helical" evidence="9">
    <location>
        <begin position="163"/>
        <end position="183"/>
    </location>
</feature>
<dbReference type="GO" id="GO:0019915">
    <property type="term" value="P:lipid storage"/>
    <property type="evidence" value="ECO:0007669"/>
    <property type="project" value="InterPro"/>
</dbReference>
<keyword evidence="11" id="KW-1185">Reference proteome</keyword>
<evidence type="ECO:0000256" key="9">
    <source>
        <dbReference type="SAM" id="Phobius"/>
    </source>
</evidence>
<evidence type="ECO:0000256" key="4">
    <source>
        <dbReference type="ARBA" id="ARBA00022677"/>
    </source>
</evidence>
<dbReference type="EMBL" id="KQ414665">
    <property type="protein sequence ID" value="KOC65125.1"/>
    <property type="molecule type" value="Genomic_DNA"/>
</dbReference>
<dbReference type="Pfam" id="PF10230">
    <property type="entry name" value="LIDHydrolase"/>
    <property type="match status" value="1"/>
</dbReference>
<dbReference type="Proteomes" id="UP000053825">
    <property type="component" value="Unassembled WGS sequence"/>
</dbReference>
<organism evidence="10 11">
    <name type="scientific">Habropoda laboriosa</name>
    <dbReference type="NCBI Taxonomy" id="597456"/>
    <lineage>
        <taxon>Eukaryota</taxon>
        <taxon>Metazoa</taxon>
        <taxon>Ecdysozoa</taxon>
        <taxon>Arthropoda</taxon>
        <taxon>Hexapoda</taxon>
        <taxon>Insecta</taxon>
        <taxon>Pterygota</taxon>
        <taxon>Neoptera</taxon>
        <taxon>Endopterygota</taxon>
        <taxon>Hymenoptera</taxon>
        <taxon>Apocrita</taxon>
        <taxon>Aculeata</taxon>
        <taxon>Apoidea</taxon>
        <taxon>Anthophila</taxon>
        <taxon>Apidae</taxon>
        <taxon>Habropoda</taxon>
    </lineage>
</organism>
<keyword evidence="9" id="KW-1133">Transmembrane helix</keyword>
<keyword evidence="9" id="KW-0472">Membrane</keyword>
<evidence type="ECO:0000256" key="1">
    <source>
        <dbReference type="ARBA" id="ARBA00004502"/>
    </source>
</evidence>
<evidence type="ECO:0000313" key="10">
    <source>
        <dbReference type="EMBL" id="KOC65125.1"/>
    </source>
</evidence>
<keyword evidence="5" id="KW-0378">Hydrolase</keyword>
<dbReference type="InterPro" id="IPR029058">
    <property type="entry name" value="AB_hydrolase_fold"/>
</dbReference>
<evidence type="ECO:0000256" key="7">
    <source>
        <dbReference type="ARBA" id="ARBA00039150"/>
    </source>
</evidence>
<dbReference type="SUPFAM" id="SSF53474">
    <property type="entry name" value="alpha/beta-Hydrolases"/>
    <property type="match status" value="1"/>
</dbReference>
<dbReference type="OrthoDB" id="448051at2759"/>
<proteinExistence type="inferred from homology"/>
<evidence type="ECO:0000256" key="5">
    <source>
        <dbReference type="ARBA" id="ARBA00022801"/>
    </source>
</evidence>
<dbReference type="AlphaFoldDB" id="A0A0L7R2M2"/>
<evidence type="ECO:0000256" key="2">
    <source>
        <dbReference type="ARBA" id="ARBA00008300"/>
    </source>
</evidence>
<evidence type="ECO:0000313" key="11">
    <source>
        <dbReference type="Proteomes" id="UP000053825"/>
    </source>
</evidence>
<evidence type="ECO:0000256" key="3">
    <source>
        <dbReference type="ARBA" id="ARBA00019242"/>
    </source>
</evidence>
<keyword evidence="9" id="KW-0812">Transmembrane</keyword>
<name>A0A0L7R2M2_9HYME</name>
<dbReference type="PANTHER" id="PTHR13390:SF0">
    <property type="entry name" value="LIPID DROPLET-ASSOCIATED HYDROLASE"/>
    <property type="match status" value="1"/>
</dbReference>
<dbReference type="GO" id="GO:0005811">
    <property type="term" value="C:lipid droplet"/>
    <property type="evidence" value="ECO:0007669"/>
    <property type="project" value="UniProtKB-SubCell"/>
</dbReference>
<comment type="similarity">
    <text evidence="2">Belongs to the AB hydrolase superfamily. LDAH family.</text>
</comment>
<dbReference type="STRING" id="597456.A0A0L7R2M2"/>
<dbReference type="Gene3D" id="3.40.50.1820">
    <property type="entry name" value="alpha/beta hydrolase"/>
    <property type="match status" value="1"/>
</dbReference>
<evidence type="ECO:0000256" key="6">
    <source>
        <dbReference type="ARBA" id="ARBA00031924"/>
    </source>
</evidence>
<comment type="subcellular location">
    <subcellularLocation>
        <location evidence="1">Lipid droplet</location>
    </subcellularLocation>
</comment>
<sequence length="310" mass="35503">MQRAMLKWNGVPTKVITEGCWVEEGLSQYAKKDIVIVITGNPSVPELYEGFVNTIKSRLLPTEVPIWVVAHAGHIQPPSNLAFTMPSDSAWNEHYGLIAQVQHKTDFIKKYVPEDARLHLIGHSIGCWIILNMLKEDSIAKKVTKCYLLFPTIERMAASKNGWFFTTIVSHIIFLLTFLSWIFSCLPNSLQGCIFSVLGPFCGIPAKYTKSMLQILNPHSINRILKLADEEMRLVKERDDAIISKYSEKLWFYYGNCDGWTPVKYYNDMKSKHPYINAELCKHGYDHSFVFQYDKEMGKIVGDIINENIS</sequence>
<gene>
    <name evidence="10" type="ORF">WH47_01990</name>
</gene>
<dbReference type="EC" id="3.1.1.13" evidence="7"/>
<reference evidence="10 11" key="1">
    <citation type="submission" date="2015-07" db="EMBL/GenBank/DDBJ databases">
        <title>The genome of Habropoda laboriosa.</title>
        <authorList>
            <person name="Pan H."/>
            <person name="Kapheim K."/>
        </authorList>
    </citation>
    <scope>NUCLEOTIDE SEQUENCE [LARGE SCALE GENOMIC DNA]</scope>
    <source>
        <strain evidence="10">0110345459</strain>
    </source>
</reference>
<dbReference type="GO" id="GO:0004771">
    <property type="term" value="F:sterol ester esterase activity"/>
    <property type="evidence" value="ECO:0007669"/>
    <property type="project" value="UniProtKB-EC"/>
</dbReference>
<evidence type="ECO:0000256" key="8">
    <source>
        <dbReference type="ARBA" id="ARBA00049527"/>
    </source>
</evidence>